<protein>
    <submittedName>
        <fullName evidence="1">Uncharacterized protein</fullName>
    </submittedName>
</protein>
<dbReference type="EMBL" id="QKZU01000031">
    <property type="protein sequence ID" value="PZX49320.1"/>
    <property type="molecule type" value="Genomic_DNA"/>
</dbReference>
<proteinExistence type="predicted"/>
<name>A0A2W7QTB5_9BACT</name>
<accession>A0A2W7QTB5</accession>
<evidence type="ECO:0000313" key="2">
    <source>
        <dbReference type="Proteomes" id="UP000249115"/>
    </source>
</evidence>
<organism evidence="1 2">
    <name type="scientific">Algoriphagus ratkowskyi</name>
    <dbReference type="NCBI Taxonomy" id="57028"/>
    <lineage>
        <taxon>Bacteria</taxon>
        <taxon>Pseudomonadati</taxon>
        <taxon>Bacteroidota</taxon>
        <taxon>Cytophagia</taxon>
        <taxon>Cytophagales</taxon>
        <taxon>Cyclobacteriaceae</taxon>
        <taxon>Algoriphagus</taxon>
    </lineage>
</organism>
<sequence length="48" mass="5388">MIKRSKLSKFDMFKSSTPSGLAFIAFTTLNPRVSPAVIERFDHFVVIG</sequence>
<comment type="caution">
    <text evidence="1">The sequence shown here is derived from an EMBL/GenBank/DDBJ whole genome shotgun (WGS) entry which is preliminary data.</text>
</comment>
<evidence type="ECO:0000313" key="1">
    <source>
        <dbReference type="EMBL" id="PZX49320.1"/>
    </source>
</evidence>
<reference evidence="1 2" key="1">
    <citation type="submission" date="2018-06" db="EMBL/GenBank/DDBJ databases">
        <title>Genomic Encyclopedia of Archaeal and Bacterial Type Strains, Phase II (KMG-II): from individual species to whole genera.</title>
        <authorList>
            <person name="Goeker M."/>
        </authorList>
    </citation>
    <scope>NUCLEOTIDE SEQUENCE [LARGE SCALE GENOMIC DNA]</scope>
    <source>
        <strain evidence="1 2">DSM 22686</strain>
    </source>
</reference>
<dbReference type="AlphaFoldDB" id="A0A2W7QTB5"/>
<gene>
    <name evidence="1" type="ORF">LV84_04263</name>
</gene>
<dbReference type="Proteomes" id="UP000249115">
    <property type="component" value="Unassembled WGS sequence"/>
</dbReference>